<evidence type="ECO:0000256" key="6">
    <source>
        <dbReference type="ARBA" id="ARBA00022692"/>
    </source>
</evidence>
<dbReference type="OrthoDB" id="9811110at2"/>
<dbReference type="AlphaFoldDB" id="A0A255IHK1"/>
<evidence type="ECO:0000256" key="3">
    <source>
        <dbReference type="ARBA" id="ARBA00022106"/>
    </source>
</evidence>
<dbReference type="InterPro" id="IPR002528">
    <property type="entry name" value="MATE_fam"/>
</dbReference>
<organism evidence="11 14">
    <name type="scientific">Lachnotalea glycerini</name>
    <dbReference type="NCBI Taxonomy" id="1763509"/>
    <lineage>
        <taxon>Bacteria</taxon>
        <taxon>Bacillati</taxon>
        <taxon>Bacillota</taxon>
        <taxon>Clostridia</taxon>
        <taxon>Lachnospirales</taxon>
        <taxon>Lachnospiraceae</taxon>
        <taxon>Lachnotalea</taxon>
    </lineage>
</organism>
<dbReference type="GO" id="GO:0046677">
    <property type="term" value="P:response to antibiotic"/>
    <property type="evidence" value="ECO:0007669"/>
    <property type="project" value="UniProtKB-KW"/>
</dbReference>
<dbReference type="EMBL" id="QICS01000001">
    <property type="protein sequence ID" value="PXV96220.1"/>
    <property type="molecule type" value="Genomic_DNA"/>
</dbReference>
<evidence type="ECO:0000256" key="4">
    <source>
        <dbReference type="ARBA" id="ARBA00022448"/>
    </source>
</evidence>
<keyword evidence="13" id="KW-1185">Reference proteome</keyword>
<comment type="subcellular location">
    <subcellularLocation>
        <location evidence="1">Cell membrane</location>
        <topology evidence="1">Multi-pass membrane protein</topology>
    </subcellularLocation>
</comment>
<proteinExistence type="inferred from homology"/>
<evidence type="ECO:0000256" key="7">
    <source>
        <dbReference type="ARBA" id="ARBA00022989"/>
    </source>
</evidence>
<evidence type="ECO:0000256" key="10">
    <source>
        <dbReference type="SAM" id="Phobius"/>
    </source>
</evidence>
<keyword evidence="4" id="KW-0813">Transport</keyword>
<reference evidence="12 13" key="1">
    <citation type="journal article" date="2017" name="Genome Announc.">
        <title>Draft Genome Sequence of a Sporulating and Motile Strain of Lachnotalea glycerini Isolated from Water in Quebec City, Canada.</title>
        <authorList>
            <person name="Maheux A.F."/>
            <person name="Boudreau D.K."/>
            <person name="Berube E."/>
            <person name="Boissinot M."/>
            <person name="Raymond F."/>
            <person name="Brodeur S."/>
            <person name="Corbeil J."/>
            <person name="Isabel S."/>
            <person name="Omar R.F."/>
            <person name="Bergeron M.G."/>
        </authorList>
    </citation>
    <scope>NUCLEOTIDE SEQUENCE [LARGE SCALE GENOMIC DNA]</scope>
    <source>
        <strain evidence="12 13">CCRI-19302</strain>
    </source>
</reference>
<feature type="transmembrane region" description="Helical" evidence="10">
    <location>
        <begin position="427"/>
        <end position="445"/>
    </location>
</feature>
<feature type="transmembrane region" description="Helical" evidence="10">
    <location>
        <begin position="194"/>
        <end position="215"/>
    </location>
</feature>
<evidence type="ECO:0000313" key="11">
    <source>
        <dbReference type="EMBL" id="PXV96220.1"/>
    </source>
</evidence>
<keyword evidence="6 10" id="KW-0812">Transmembrane</keyword>
<dbReference type="InterPro" id="IPR051327">
    <property type="entry name" value="MATE_MepA_subfamily"/>
</dbReference>
<dbReference type="Proteomes" id="UP000216411">
    <property type="component" value="Unassembled WGS sequence"/>
</dbReference>
<feature type="transmembrane region" description="Helical" evidence="10">
    <location>
        <begin position="318"/>
        <end position="341"/>
    </location>
</feature>
<keyword evidence="5" id="KW-1003">Cell membrane</keyword>
<dbReference type="CDD" id="cd13143">
    <property type="entry name" value="MATE_MepA_like"/>
    <property type="match status" value="1"/>
</dbReference>
<name>A0A255IHK1_9FIRM</name>
<comment type="similarity">
    <text evidence="2">Belongs to the multi antimicrobial extrusion (MATE) (TC 2.A.66.1) family. MepA subfamily.</text>
</comment>
<feature type="transmembrane region" description="Helical" evidence="10">
    <location>
        <begin position="389"/>
        <end position="407"/>
    </location>
</feature>
<feature type="transmembrane region" description="Helical" evidence="10">
    <location>
        <begin position="14"/>
        <end position="34"/>
    </location>
</feature>
<evidence type="ECO:0000256" key="9">
    <source>
        <dbReference type="ARBA" id="ARBA00023251"/>
    </source>
</evidence>
<evidence type="ECO:0000256" key="1">
    <source>
        <dbReference type="ARBA" id="ARBA00004651"/>
    </source>
</evidence>
<dbReference type="PANTHER" id="PTHR43823">
    <property type="entry name" value="SPORULATION PROTEIN YKVU"/>
    <property type="match status" value="1"/>
</dbReference>
<accession>A0A255IHK1</accession>
<dbReference type="InterPro" id="IPR048279">
    <property type="entry name" value="MdtK-like"/>
</dbReference>
<reference evidence="12" key="3">
    <citation type="submission" date="2018-07" db="EMBL/GenBank/DDBJ databases">
        <authorList>
            <person name="Quirk P.G."/>
            <person name="Krulwich T.A."/>
        </authorList>
    </citation>
    <scope>NUCLEOTIDE SEQUENCE</scope>
    <source>
        <strain evidence="12">CCRI-19302</strain>
    </source>
</reference>
<feature type="transmembrane region" description="Helical" evidence="10">
    <location>
        <begin position="92"/>
        <end position="115"/>
    </location>
</feature>
<keyword evidence="8 10" id="KW-0472">Membrane</keyword>
<feature type="transmembrane region" description="Helical" evidence="10">
    <location>
        <begin position="165"/>
        <end position="188"/>
    </location>
</feature>
<comment type="caution">
    <text evidence="11">The sequence shown here is derived from an EMBL/GenBank/DDBJ whole genome shotgun (WGS) entry which is preliminary data.</text>
</comment>
<dbReference type="GO" id="GO:0042910">
    <property type="term" value="F:xenobiotic transmembrane transporter activity"/>
    <property type="evidence" value="ECO:0007669"/>
    <property type="project" value="InterPro"/>
</dbReference>
<dbReference type="Proteomes" id="UP000247523">
    <property type="component" value="Unassembled WGS sequence"/>
</dbReference>
<keyword evidence="7 10" id="KW-1133">Transmembrane helix</keyword>
<dbReference type="GO" id="GO:0005886">
    <property type="term" value="C:plasma membrane"/>
    <property type="evidence" value="ECO:0007669"/>
    <property type="project" value="UniProtKB-SubCell"/>
</dbReference>
<feature type="transmembrane region" description="Helical" evidence="10">
    <location>
        <begin position="46"/>
        <end position="71"/>
    </location>
</feature>
<evidence type="ECO:0000256" key="2">
    <source>
        <dbReference type="ARBA" id="ARBA00008417"/>
    </source>
</evidence>
<reference evidence="11 14" key="2">
    <citation type="submission" date="2018-05" db="EMBL/GenBank/DDBJ databases">
        <title>Genomic Encyclopedia of Type Strains, Phase IV (KMG-IV): sequencing the most valuable type-strain genomes for metagenomic binning, comparative biology and taxonomic classification.</title>
        <authorList>
            <person name="Goeker M."/>
        </authorList>
    </citation>
    <scope>NUCLEOTIDE SEQUENCE [LARGE SCALE GENOMIC DNA]</scope>
    <source>
        <strain evidence="11 14">DSM 28816</strain>
    </source>
</reference>
<evidence type="ECO:0000313" key="13">
    <source>
        <dbReference type="Proteomes" id="UP000216411"/>
    </source>
</evidence>
<dbReference type="Pfam" id="PF01554">
    <property type="entry name" value="MatE"/>
    <property type="match status" value="2"/>
</dbReference>
<keyword evidence="9" id="KW-0046">Antibiotic resistance</keyword>
<evidence type="ECO:0000313" key="12">
    <source>
        <dbReference type="EMBL" id="RDY31089.1"/>
    </source>
</evidence>
<dbReference type="RefSeq" id="WP_094377675.1">
    <property type="nucleotide sequence ID" value="NZ_NOKA02000022.1"/>
</dbReference>
<dbReference type="InterPro" id="IPR045070">
    <property type="entry name" value="MATE_MepA-like"/>
</dbReference>
<evidence type="ECO:0000256" key="5">
    <source>
        <dbReference type="ARBA" id="ARBA00022475"/>
    </source>
</evidence>
<gene>
    <name evidence="11" type="ORF">C8E03_101855</name>
    <name evidence="12" type="ORF">CG710_011445</name>
</gene>
<dbReference type="PIRSF" id="PIRSF006603">
    <property type="entry name" value="DinF"/>
    <property type="match status" value="1"/>
</dbReference>
<protein>
    <recommendedName>
        <fullName evidence="3">Multidrug export protein MepA</fullName>
    </recommendedName>
</protein>
<dbReference type="EMBL" id="NOKA02000022">
    <property type="protein sequence ID" value="RDY31089.1"/>
    <property type="molecule type" value="Genomic_DNA"/>
</dbReference>
<dbReference type="PANTHER" id="PTHR43823:SF3">
    <property type="entry name" value="MULTIDRUG EXPORT PROTEIN MEPA"/>
    <property type="match status" value="1"/>
</dbReference>
<sequence length="458" mass="50113">MKNDFSKGSVIKNILNLAFPMTMAQLINVLYNIVDRIYIGKIPENATLSLTGLGLAFPIITIITAFANLIGMGGTPLFSIERGNQNEKEAEYILGNSFCILLIFSVILTTNTYLFRRPLLFLFGASSATYPFADAYLKIYLIGTVFVLIGLGMNSFINAQGFGRIGMFTVVIGAIANIILDPIFIFAFGMGIKGAALATVISQALSAIWIIKFLVGKKTILRLKVKCLQLNVDRIKKILSLGLSGFIMSITNGAVQIMCNATLQTYGGDLYIGVMTVINSIREVISMPVMGITNSAQPVIGYNYGAKEYGRVKTAIQFMSSVCIAYTLIAWGILNIFPNFFIEIFNKDTDLVNAAIPALKIYYFGFFMMAFQFSGQSTFVALGKAKQAVFFSLLRKAVIVIPLTIWLPHISNLGTNGVFLAEPISNFIGGLACFITMLITVIPELRKKGNERSAIDCN</sequence>
<dbReference type="GO" id="GO:0015297">
    <property type="term" value="F:antiporter activity"/>
    <property type="evidence" value="ECO:0007669"/>
    <property type="project" value="InterPro"/>
</dbReference>
<evidence type="ECO:0000313" key="14">
    <source>
        <dbReference type="Proteomes" id="UP000247523"/>
    </source>
</evidence>
<dbReference type="NCBIfam" id="TIGR00797">
    <property type="entry name" value="matE"/>
    <property type="match status" value="1"/>
</dbReference>
<feature type="transmembrane region" description="Helical" evidence="10">
    <location>
        <begin position="361"/>
        <end position="382"/>
    </location>
</feature>
<evidence type="ECO:0000256" key="8">
    <source>
        <dbReference type="ARBA" id="ARBA00023136"/>
    </source>
</evidence>
<feature type="transmembrane region" description="Helical" evidence="10">
    <location>
        <begin position="135"/>
        <end position="153"/>
    </location>
</feature>